<dbReference type="EMBL" id="JALJOR010000009">
    <property type="protein sequence ID" value="KAK9811771.1"/>
    <property type="molecule type" value="Genomic_DNA"/>
</dbReference>
<name>A0AAW1PTN7_9CHLO</name>
<keyword evidence="2" id="KW-1185">Reference proteome</keyword>
<dbReference type="Proteomes" id="UP001489004">
    <property type="component" value="Unassembled WGS sequence"/>
</dbReference>
<comment type="caution">
    <text evidence="1">The sequence shown here is derived from an EMBL/GenBank/DDBJ whole genome shotgun (WGS) entry which is preliminary data.</text>
</comment>
<reference evidence="1 2" key="1">
    <citation type="journal article" date="2024" name="Nat. Commun.">
        <title>Phylogenomics reveals the evolutionary origins of lichenization in chlorophyte algae.</title>
        <authorList>
            <person name="Puginier C."/>
            <person name="Libourel C."/>
            <person name="Otte J."/>
            <person name="Skaloud P."/>
            <person name="Haon M."/>
            <person name="Grisel S."/>
            <person name="Petersen M."/>
            <person name="Berrin J.G."/>
            <person name="Delaux P.M."/>
            <person name="Dal Grande F."/>
            <person name="Keller J."/>
        </authorList>
    </citation>
    <scope>NUCLEOTIDE SEQUENCE [LARGE SCALE GENOMIC DNA]</scope>
    <source>
        <strain evidence="1 2">SAG 2043</strain>
    </source>
</reference>
<dbReference type="AlphaFoldDB" id="A0AAW1PTN7"/>
<accession>A0AAW1PTN7</accession>
<evidence type="ECO:0000313" key="1">
    <source>
        <dbReference type="EMBL" id="KAK9811771.1"/>
    </source>
</evidence>
<evidence type="ECO:0000313" key="2">
    <source>
        <dbReference type="Proteomes" id="UP001489004"/>
    </source>
</evidence>
<evidence type="ECO:0008006" key="3">
    <source>
        <dbReference type="Google" id="ProtNLM"/>
    </source>
</evidence>
<gene>
    <name evidence="1" type="ORF">WJX72_009764</name>
</gene>
<protein>
    <recommendedName>
        <fullName evidence="3">Transposase DDE domain-containing protein</fullName>
    </recommendedName>
</protein>
<proteinExistence type="predicted"/>
<organism evidence="1 2">
    <name type="scientific">[Myrmecia] bisecta</name>
    <dbReference type="NCBI Taxonomy" id="41462"/>
    <lineage>
        <taxon>Eukaryota</taxon>
        <taxon>Viridiplantae</taxon>
        <taxon>Chlorophyta</taxon>
        <taxon>core chlorophytes</taxon>
        <taxon>Trebouxiophyceae</taxon>
        <taxon>Trebouxiales</taxon>
        <taxon>Trebouxiaceae</taxon>
        <taxon>Myrmecia</taxon>
    </lineage>
</organism>
<sequence>MLQLSPISTPHVRFASRPEGPWRAEAGVVRHIHAARWSAAKVDARLAGAFGDVKNTMGLTKGDPSRAPGRNLNHMIRTLLPVVLCHRVVMLASHASWPSWNTVHPAYRSRASKWAASIRGQQACARTQAWEF</sequence>